<comment type="caution">
    <text evidence="1">The sequence shown here is derived from an EMBL/GenBank/DDBJ whole genome shotgun (WGS) entry which is preliminary data.</text>
</comment>
<dbReference type="InterPro" id="IPR014985">
    <property type="entry name" value="WbqC"/>
</dbReference>
<dbReference type="Pfam" id="PF08889">
    <property type="entry name" value="WbqC"/>
    <property type="match status" value="1"/>
</dbReference>
<gene>
    <name evidence="1" type="ORF">Bequi_07585</name>
</gene>
<dbReference type="EMBL" id="JAKNCJ010000002">
    <property type="protein sequence ID" value="MCL6423246.1"/>
    <property type="molecule type" value="Genomic_DNA"/>
</dbReference>
<protein>
    <submittedName>
        <fullName evidence="1">WbqC family protein</fullName>
    </submittedName>
</protein>
<dbReference type="RefSeq" id="WP_249737333.1">
    <property type="nucleotide sequence ID" value="NZ_JAKNCJ010000002.1"/>
</dbReference>
<proteinExistence type="predicted"/>
<reference evidence="1" key="1">
    <citation type="submission" date="2022-02" db="EMBL/GenBank/DDBJ databases">
        <authorList>
            <person name="Lee M."/>
            <person name="Kim S.-J."/>
            <person name="Jung M.-Y."/>
        </authorList>
    </citation>
    <scope>NUCLEOTIDE SEQUENCE</scope>
    <source>
        <strain evidence="1">JHP9</strain>
    </source>
</reference>
<organism evidence="1 2">
    <name type="scientific">Brachybacterium equifaecis</name>
    <dbReference type="NCBI Taxonomy" id="2910770"/>
    <lineage>
        <taxon>Bacteria</taxon>
        <taxon>Bacillati</taxon>
        <taxon>Actinomycetota</taxon>
        <taxon>Actinomycetes</taxon>
        <taxon>Micrococcales</taxon>
        <taxon>Dermabacteraceae</taxon>
        <taxon>Brachybacterium</taxon>
    </lineage>
</organism>
<name>A0ABT0R034_9MICO</name>
<keyword evidence="2" id="KW-1185">Reference proteome</keyword>
<sequence length="214" mass="23984">MRIAIHQPDLLPYSGFWYKMAVSDGFIVSRHDQFQKHGYQRRVKMRDSWASHLLDGKPSLVPITEVSVREGWQMNLTDIIGGRYRSARHWKDRGTELVERINAAQGTTLDEVNLALIEIVRDMLGITTPLLFTDPPAQNGPDRLIEQVLAVGGDAYLSGAGGRAYMGEEAEADFAEHGIALEWSRHEHTTGDSIVTVLLDEDDPMENVLRESTA</sequence>
<evidence type="ECO:0000313" key="1">
    <source>
        <dbReference type="EMBL" id="MCL6423246.1"/>
    </source>
</evidence>
<evidence type="ECO:0000313" key="2">
    <source>
        <dbReference type="Proteomes" id="UP001203761"/>
    </source>
</evidence>
<dbReference type="Proteomes" id="UP001203761">
    <property type="component" value="Unassembled WGS sequence"/>
</dbReference>
<accession>A0ABT0R034</accession>